<dbReference type="GO" id="GO:0000981">
    <property type="term" value="F:DNA-binding transcription factor activity, RNA polymerase II-specific"/>
    <property type="evidence" value="ECO:0007669"/>
    <property type="project" value="InterPro"/>
</dbReference>
<feature type="domain" description="Zn(2)-C6 fungal-type" evidence="7">
    <location>
        <begin position="39"/>
        <end position="68"/>
    </location>
</feature>
<dbReference type="STRING" id="1448320.A0A319CT99"/>
<evidence type="ECO:0000313" key="8">
    <source>
        <dbReference type="EMBL" id="PYH88515.1"/>
    </source>
</evidence>
<dbReference type="Proteomes" id="UP000247810">
    <property type="component" value="Unassembled WGS sequence"/>
</dbReference>
<keyword evidence="3" id="KW-0238">DNA-binding</keyword>
<evidence type="ECO:0000256" key="6">
    <source>
        <dbReference type="SAM" id="MobiDB-lite"/>
    </source>
</evidence>
<dbReference type="GO" id="GO:0003677">
    <property type="term" value="F:DNA binding"/>
    <property type="evidence" value="ECO:0007669"/>
    <property type="project" value="UniProtKB-KW"/>
</dbReference>
<evidence type="ECO:0000256" key="2">
    <source>
        <dbReference type="ARBA" id="ARBA00023015"/>
    </source>
</evidence>
<dbReference type="InterPro" id="IPR001138">
    <property type="entry name" value="Zn2Cys6_DnaBD"/>
</dbReference>
<evidence type="ECO:0000256" key="4">
    <source>
        <dbReference type="ARBA" id="ARBA00023163"/>
    </source>
</evidence>
<dbReference type="SUPFAM" id="SSF57701">
    <property type="entry name" value="Zn2/Cys6 DNA-binding domain"/>
    <property type="match status" value="1"/>
</dbReference>
<feature type="compositionally biased region" description="Basic residues" evidence="6">
    <location>
        <begin position="73"/>
        <end position="83"/>
    </location>
</feature>
<dbReference type="InterPro" id="IPR007219">
    <property type="entry name" value="XnlR_reg_dom"/>
</dbReference>
<dbReference type="PROSITE" id="PS00463">
    <property type="entry name" value="ZN2_CY6_FUNGAL_1"/>
    <property type="match status" value="1"/>
</dbReference>
<organism evidence="8 9">
    <name type="scientific">Aspergillus ellipticus CBS 707.79</name>
    <dbReference type="NCBI Taxonomy" id="1448320"/>
    <lineage>
        <taxon>Eukaryota</taxon>
        <taxon>Fungi</taxon>
        <taxon>Dikarya</taxon>
        <taxon>Ascomycota</taxon>
        <taxon>Pezizomycotina</taxon>
        <taxon>Eurotiomycetes</taxon>
        <taxon>Eurotiomycetidae</taxon>
        <taxon>Eurotiales</taxon>
        <taxon>Aspergillaceae</taxon>
        <taxon>Aspergillus</taxon>
        <taxon>Aspergillus subgen. Circumdati</taxon>
    </lineage>
</organism>
<dbReference type="Pfam" id="PF04082">
    <property type="entry name" value="Fungal_trans"/>
    <property type="match status" value="1"/>
</dbReference>
<dbReference type="Gene3D" id="4.10.240.10">
    <property type="entry name" value="Zn(2)-C6 fungal-type DNA-binding domain"/>
    <property type="match status" value="1"/>
</dbReference>
<dbReference type="InterPro" id="IPR036864">
    <property type="entry name" value="Zn2-C6_fun-type_DNA-bd_sf"/>
</dbReference>
<keyword evidence="2" id="KW-0805">Transcription regulation</keyword>
<dbReference type="GO" id="GO:0009893">
    <property type="term" value="P:positive regulation of metabolic process"/>
    <property type="evidence" value="ECO:0007669"/>
    <property type="project" value="UniProtKB-ARBA"/>
</dbReference>
<feature type="region of interest" description="Disordered" evidence="6">
    <location>
        <begin position="1"/>
        <end position="33"/>
    </location>
</feature>
<dbReference type="InterPro" id="IPR050987">
    <property type="entry name" value="AtrR-like"/>
</dbReference>
<dbReference type="VEuPathDB" id="FungiDB:BO71DRAFT_338686"/>
<dbReference type="EMBL" id="KZ826085">
    <property type="protein sequence ID" value="PYH88515.1"/>
    <property type="molecule type" value="Genomic_DNA"/>
</dbReference>
<dbReference type="AlphaFoldDB" id="A0A319CT99"/>
<dbReference type="PROSITE" id="PS50048">
    <property type="entry name" value="ZN2_CY6_FUNGAL_2"/>
    <property type="match status" value="1"/>
</dbReference>
<evidence type="ECO:0000256" key="5">
    <source>
        <dbReference type="ARBA" id="ARBA00023242"/>
    </source>
</evidence>
<evidence type="ECO:0000259" key="7">
    <source>
        <dbReference type="PROSITE" id="PS50048"/>
    </source>
</evidence>
<protein>
    <recommendedName>
        <fullName evidence="7">Zn(2)-C6 fungal-type domain-containing protein</fullName>
    </recommendedName>
</protein>
<evidence type="ECO:0000256" key="3">
    <source>
        <dbReference type="ARBA" id="ARBA00023125"/>
    </source>
</evidence>
<dbReference type="SMART" id="SM00066">
    <property type="entry name" value="GAL4"/>
    <property type="match status" value="1"/>
</dbReference>
<dbReference type="SMART" id="SM00906">
    <property type="entry name" value="Fungal_trans"/>
    <property type="match status" value="1"/>
</dbReference>
<dbReference type="Pfam" id="PF00172">
    <property type="entry name" value="Zn_clus"/>
    <property type="match status" value="1"/>
</dbReference>
<dbReference type="GO" id="GO:0008270">
    <property type="term" value="F:zinc ion binding"/>
    <property type="evidence" value="ECO:0007669"/>
    <property type="project" value="InterPro"/>
</dbReference>
<name>A0A319CT99_9EURO</name>
<dbReference type="PANTHER" id="PTHR46910:SF8">
    <property type="entry name" value="ZN(II)2CYS6 TRANSCRIPTION FACTOR (EUROFUNG)"/>
    <property type="match status" value="1"/>
</dbReference>
<feature type="compositionally biased region" description="Polar residues" evidence="6">
    <location>
        <begin position="84"/>
        <end position="108"/>
    </location>
</feature>
<dbReference type="OrthoDB" id="6486656at2759"/>
<evidence type="ECO:0000313" key="9">
    <source>
        <dbReference type="Proteomes" id="UP000247810"/>
    </source>
</evidence>
<dbReference type="CDD" id="cd00067">
    <property type="entry name" value="GAL4"/>
    <property type="match status" value="1"/>
</dbReference>
<proteinExistence type="predicted"/>
<accession>A0A319CT99</accession>
<keyword evidence="4" id="KW-0804">Transcription</keyword>
<sequence>MVQSPPPQQEGEEEDFQTPSASKRRRLSRAVLPTRVSSACERCRLYKSRCDPFRPCSLCARADAECRQPPARPPRHKQTRSRQSRPNIRRQSTPRSGENEPPVQSQRDGSGGGPGNEDRHADGVATPRARTQPPDAPLTPSTIEPGEAESAMGIARKICELDSQHLDERTTFAIPGYTGSNNSPRAPGTVADHRRPLSAILGQPFPAIEVIRSLLDDYFDAVHWFSLVVYEPKLRKRLRAIADGCADPAQRPFLLLLAVMLAMAAWYRSQRWTGNATDAAHDWRKVSADLIKVVEADLVDLMDQPSILAVQTCILLGSHHLYHGRPNLSFTLLGATIRMAQAIGLHREPQGGDLADLEERKRVWWTIYTWDRFASITYGTPLGINDKDCNLGMPVDFYENPSFTPAVGRPVPICCYSPYQRELNRLYLMVSSALETIFGSRTSRSSQELVGDTYVTMVKQATENLQTWRQSLPSHLVLNLNEDYRPGGQPGSKAHALQALSLQLTYDNILIVLHRPLLARQVNHLSTSLSPARTDLDSPASQSADIPQVDTASSDFWRKAAVRTARVTELPVLAQLATESHLVAFLAINLFHAAVVLAVTALSQPLSDAAQEVKRTMTRILRLQDLLGRRSALSRQSTLVLKKIVTMLLRRESAAMLAPLTNTTVDLDPRQVPPDPSLRSVEDTLRLPLDATLDLSDSVVGGGPTDVSRANRLNESLTSVQHGRNPPLIRLSDRR</sequence>
<keyword evidence="9" id="KW-1185">Reference proteome</keyword>
<dbReference type="GO" id="GO:0006351">
    <property type="term" value="P:DNA-templated transcription"/>
    <property type="evidence" value="ECO:0007669"/>
    <property type="project" value="InterPro"/>
</dbReference>
<dbReference type="CDD" id="cd12148">
    <property type="entry name" value="fungal_TF_MHR"/>
    <property type="match status" value="1"/>
</dbReference>
<feature type="region of interest" description="Disordered" evidence="6">
    <location>
        <begin position="63"/>
        <end position="145"/>
    </location>
</feature>
<keyword evidence="1" id="KW-0479">Metal-binding</keyword>
<reference evidence="8 9" key="1">
    <citation type="submission" date="2018-02" db="EMBL/GenBank/DDBJ databases">
        <title>The genomes of Aspergillus section Nigri reveals drivers in fungal speciation.</title>
        <authorList>
            <consortium name="DOE Joint Genome Institute"/>
            <person name="Vesth T.C."/>
            <person name="Nybo J."/>
            <person name="Theobald S."/>
            <person name="Brandl J."/>
            <person name="Frisvad J.C."/>
            <person name="Nielsen K.F."/>
            <person name="Lyhne E.K."/>
            <person name="Kogle M.E."/>
            <person name="Kuo A."/>
            <person name="Riley R."/>
            <person name="Clum A."/>
            <person name="Nolan M."/>
            <person name="Lipzen A."/>
            <person name="Salamov A."/>
            <person name="Henrissat B."/>
            <person name="Wiebenga A."/>
            <person name="De vries R.P."/>
            <person name="Grigoriev I.V."/>
            <person name="Mortensen U.H."/>
            <person name="Andersen M.R."/>
            <person name="Baker S.E."/>
        </authorList>
    </citation>
    <scope>NUCLEOTIDE SEQUENCE [LARGE SCALE GENOMIC DNA]</scope>
    <source>
        <strain evidence="8 9">CBS 707.79</strain>
    </source>
</reference>
<evidence type="ECO:0000256" key="1">
    <source>
        <dbReference type="ARBA" id="ARBA00022723"/>
    </source>
</evidence>
<keyword evidence="5" id="KW-0539">Nucleus</keyword>
<gene>
    <name evidence="8" type="ORF">BO71DRAFT_338686</name>
</gene>
<dbReference type="PANTHER" id="PTHR46910">
    <property type="entry name" value="TRANSCRIPTION FACTOR PDR1"/>
    <property type="match status" value="1"/>
</dbReference>